<proteinExistence type="predicted"/>
<organism evidence="2 3">
    <name type="scientific">Olpidium bornovanus</name>
    <dbReference type="NCBI Taxonomy" id="278681"/>
    <lineage>
        <taxon>Eukaryota</taxon>
        <taxon>Fungi</taxon>
        <taxon>Fungi incertae sedis</taxon>
        <taxon>Olpidiomycota</taxon>
        <taxon>Olpidiomycotina</taxon>
        <taxon>Olpidiomycetes</taxon>
        <taxon>Olpidiales</taxon>
        <taxon>Olpidiaceae</taxon>
        <taxon>Olpidium</taxon>
    </lineage>
</organism>
<feature type="region of interest" description="Disordered" evidence="1">
    <location>
        <begin position="205"/>
        <end position="253"/>
    </location>
</feature>
<keyword evidence="3" id="KW-1185">Reference proteome</keyword>
<gene>
    <name evidence="2" type="ORF">BJ554DRAFT_7303</name>
</gene>
<evidence type="ECO:0000313" key="3">
    <source>
        <dbReference type="Proteomes" id="UP000673691"/>
    </source>
</evidence>
<dbReference type="EMBL" id="JAEFCI010004945">
    <property type="protein sequence ID" value="KAG5460623.1"/>
    <property type="molecule type" value="Genomic_DNA"/>
</dbReference>
<feature type="non-terminal residue" evidence="2">
    <location>
        <position position="1"/>
    </location>
</feature>
<protein>
    <submittedName>
        <fullName evidence="2">Uncharacterized protein</fullName>
    </submittedName>
</protein>
<feature type="compositionally biased region" description="Basic residues" evidence="1">
    <location>
        <begin position="217"/>
        <end position="226"/>
    </location>
</feature>
<accession>A0A8H7ZX42</accession>
<sequence>PLPEPGSGLRVGTLCVQQFAPARVQKQAGPRNPLAPAASAPPRTSRHGRFRARPGVVRRDGRRPTGPEPRPAADHVLQGLGRGDRPFAHLDFPASGPSSPLGNQLLVRRAPQLAGAQPHSEQNSAWTGGCFRQKDTGDVYPLSSSPFQRHKRLGNLHTEREANGRGHAPPAPAWPDEGRVVVREAKGGWSLPSADRGPGCAAPLSAAGPWLGSAPPRRARRPKLQGRARDLRPRARPGPRGGAGAARERARIF</sequence>
<evidence type="ECO:0000256" key="1">
    <source>
        <dbReference type="SAM" id="MobiDB-lite"/>
    </source>
</evidence>
<dbReference type="AlphaFoldDB" id="A0A8H7ZX42"/>
<name>A0A8H7ZX42_9FUNG</name>
<comment type="caution">
    <text evidence="2">The sequence shown here is derived from an EMBL/GenBank/DDBJ whole genome shotgun (WGS) entry which is preliminary data.</text>
</comment>
<reference evidence="2 3" key="1">
    <citation type="journal article" name="Sci. Rep.">
        <title>Genome-scale phylogenetic analyses confirm Olpidium as the closest living zoosporic fungus to the non-flagellated, terrestrial fungi.</title>
        <authorList>
            <person name="Chang Y."/>
            <person name="Rochon D."/>
            <person name="Sekimoto S."/>
            <person name="Wang Y."/>
            <person name="Chovatia M."/>
            <person name="Sandor L."/>
            <person name="Salamov A."/>
            <person name="Grigoriev I.V."/>
            <person name="Stajich J.E."/>
            <person name="Spatafora J.W."/>
        </authorList>
    </citation>
    <scope>NUCLEOTIDE SEQUENCE [LARGE SCALE GENOMIC DNA]</scope>
    <source>
        <strain evidence="2">S191</strain>
    </source>
</reference>
<evidence type="ECO:0000313" key="2">
    <source>
        <dbReference type="EMBL" id="KAG5460623.1"/>
    </source>
</evidence>
<feature type="region of interest" description="Disordered" evidence="1">
    <location>
        <begin position="22"/>
        <end position="103"/>
    </location>
</feature>
<dbReference type="Proteomes" id="UP000673691">
    <property type="component" value="Unassembled WGS sequence"/>
</dbReference>